<keyword evidence="2" id="KW-1185">Reference proteome</keyword>
<evidence type="ECO:0000313" key="2">
    <source>
        <dbReference type="Proteomes" id="UP000182248"/>
    </source>
</evidence>
<sequence length="82" mass="8787">MKKKQLKARLSLNKQTISRLSGKEASRIMGGDGDTTQNHTVCDCDLAETDQGAGCEGSFMLVCETLGCGDNTGTRLPSCWNC</sequence>
<evidence type="ECO:0000313" key="1">
    <source>
        <dbReference type="EMBL" id="SFW69294.1"/>
    </source>
</evidence>
<dbReference type="Proteomes" id="UP000182248">
    <property type="component" value="Unassembled WGS sequence"/>
</dbReference>
<dbReference type="RefSeq" id="WP_139276285.1">
    <property type="nucleotide sequence ID" value="NZ_FPJE01000022.1"/>
</dbReference>
<proteinExistence type="predicted"/>
<gene>
    <name evidence="1" type="ORF">SAMN02927921_03358</name>
</gene>
<dbReference type="AlphaFoldDB" id="A0A1K1RCA6"/>
<protein>
    <submittedName>
        <fullName evidence="1">Uncharacterized protein</fullName>
    </submittedName>
</protein>
<dbReference type="STRING" id="1150368.SAMN02927921_03358"/>
<reference evidence="1 2" key="1">
    <citation type="submission" date="2016-11" db="EMBL/GenBank/DDBJ databases">
        <authorList>
            <person name="Jaros S."/>
            <person name="Januszkiewicz K."/>
            <person name="Wedrychowicz H."/>
        </authorList>
    </citation>
    <scope>NUCLEOTIDE SEQUENCE [LARGE SCALE GENOMIC DNA]</scope>
    <source>
        <strain evidence="1 2">CGMCC 1.12145</strain>
    </source>
</reference>
<organism evidence="1 2">
    <name type="scientific">Sinomicrobium oceani</name>
    <dbReference type="NCBI Taxonomy" id="1150368"/>
    <lineage>
        <taxon>Bacteria</taxon>
        <taxon>Pseudomonadati</taxon>
        <taxon>Bacteroidota</taxon>
        <taxon>Flavobacteriia</taxon>
        <taxon>Flavobacteriales</taxon>
        <taxon>Flavobacteriaceae</taxon>
        <taxon>Sinomicrobium</taxon>
    </lineage>
</organism>
<dbReference type="OrthoDB" id="1493943at2"/>
<dbReference type="NCBIfam" id="NF038153">
    <property type="entry name" value="lant_leader_L1a"/>
    <property type="match status" value="1"/>
</dbReference>
<name>A0A1K1RCA6_9FLAO</name>
<dbReference type="EMBL" id="FPJE01000022">
    <property type="protein sequence ID" value="SFW69294.1"/>
    <property type="molecule type" value="Genomic_DNA"/>
</dbReference>
<accession>A0A1K1RCA6</accession>
<dbReference type="InterPro" id="IPR058238">
    <property type="entry name" value="Lant_leader_dom"/>
</dbReference>